<dbReference type="HOGENOM" id="CLU_3271749_0_0_9"/>
<proteinExistence type="predicted"/>
<protein>
    <submittedName>
        <fullName evidence="1">Uncharacterized protein</fullName>
    </submittedName>
</protein>
<reference evidence="1 2" key="1">
    <citation type="journal article" date="2006" name="Proc. Natl. Acad. Sci. U.S.A.">
        <title>Comparative genomics of the lactic acid bacteria.</title>
        <authorList>
            <person name="Makarova K."/>
            <person name="Slesarev A."/>
            <person name="Wolf Y."/>
            <person name="Sorokin A."/>
            <person name="Mirkin B."/>
            <person name="Koonin E."/>
            <person name="Pavlov A."/>
            <person name="Pavlova N."/>
            <person name="Karamychev V."/>
            <person name="Polouchine N."/>
            <person name="Shakhova V."/>
            <person name="Grigoriev I."/>
            <person name="Lou Y."/>
            <person name="Rohksar D."/>
            <person name="Lucas S."/>
            <person name="Huang K."/>
            <person name="Goodstein D.M."/>
            <person name="Hawkins T."/>
            <person name="Plengvidhya V."/>
            <person name="Welker D."/>
            <person name="Hughes J."/>
            <person name="Goh Y."/>
            <person name="Benson A."/>
            <person name="Baldwin K."/>
            <person name="Lee J.H."/>
            <person name="Diaz-Muniz I."/>
            <person name="Dosti B."/>
            <person name="Smeianov V."/>
            <person name="Wechter W."/>
            <person name="Barabote R."/>
            <person name="Lorca G."/>
            <person name="Altermann E."/>
            <person name="Barrangou R."/>
            <person name="Ganesan B."/>
            <person name="Xie Y."/>
            <person name="Rawsthorne H."/>
            <person name="Tamir D."/>
            <person name="Parker C."/>
            <person name="Breidt F."/>
            <person name="Broadbent J."/>
            <person name="Hutkins R."/>
            <person name="O'Sullivan D."/>
            <person name="Steele J."/>
            <person name="Unlu G."/>
            <person name="Saier M."/>
            <person name="Klaenhammer T."/>
            <person name="Richardson P."/>
            <person name="Kozyavkin S."/>
            <person name="Weimer B."/>
            <person name="Mills D."/>
        </authorList>
    </citation>
    <scope>NUCLEOTIDE SEQUENCE [LARGE SCALE GENOMIC DNA]</scope>
    <source>
        <strain evidence="2">ATCC 367 / BCRC 12310 / CIP 105137 / JCM 1170 / LMG 11437 / NCIMB 947 / NCTC 947</strain>
    </source>
</reference>
<dbReference type="AlphaFoldDB" id="Q03T30"/>
<keyword evidence="2" id="KW-1185">Reference proteome</keyword>
<organism evidence="1 2">
    <name type="scientific">Levilactobacillus brevis (strain ATCC 367 / BCRC 12310 / CIP 105137 / JCM 1170 / LMG 11437 / NCIMB 947 / NCTC 947)</name>
    <name type="common">Lactobacillus brevis</name>
    <dbReference type="NCBI Taxonomy" id="387344"/>
    <lineage>
        <taxon>Bacteria</taxon>
        <taxon>Bacillati</taxon>
        <taxon>Bacillota</taxon>
        <taxon>Bacilli</taxon>
        <taxon>Lactobacillales</taxon>
        <taxon>Lactobacillaceae</taxon>
        <taxon>Levilactobacillus</taxon>
    </lineage>
</organism>
<dbReference type="KEGG" id="lbr:LVIS_0484"/>
<dbReference type="STRING" id="387344.LVIS_0484"/>
<name>Q03T30_LEVBA</name>
<dbReference type="Proteomes" id="UP000001652">
    <property type="component" value="Chromosome"/>
</dbReference>
<gene>
    <name evidence="1" type="ordered locus">LVIS_0484</name>
</gene>
<dbReference type="EMBL" id="CP000416">
    <property type="protein sequence ID" value="ABJ63642.1"/>
    <property type="molecule type" value="Genomic_DNA"/>
</dbReference>
<evidence type="ECO:0000313" key="1">
    <source>
        <dbReference type="EMBL" id="ABJ63642.1"/>
    </source>
</evidence>
<accession>Q03T30</accession>
<evidence type="ECO:0000313" key="2">
    <source>
        <dbReference type="Proteomes" id="UP000001652"/>
    </source>
</evidence>
<sequence length="41" mass="4797">MVPTFFHSVHGWQGPDRVKPIFYYTRSGAKSKLGSSLIQWW</sequence>